<comment type="function">
    <text evidence="5">Cell division inhibitor that blocks the formation of polar Z ring septums. Rapidly oscillates between the poles of the cell to destabilize FtsZ filaments that have formed before they mature into polar Z rings. Prevents FtsZ polymerization.</text>
</comment>
<accession>A0A119CTG3</accession>
<feature type="non-terminal residue" evidence="7">
    <location>
        <position position="1"/>
    </location>
</feature>
<keyword evidence="8" id="KW-1185">Reference proteome</keyword>
<evidence type="ECO:0000313" key="7">
    <source>
        <dbReference type="EMBL" id="KVW91306.1"/>
    </source>
</evidence>
<keyword evidence="3" id="KW-0717">Septation</keyword>
<dbReference type="PANTHER" id="PTHR34108:SF1">
    <property type="entry name" value="SEPTUM SITE-DETERMINING PROTEIN MINC"/>
    <property type="match status" value="1"/>
</dbReference>
<dbReference type="SUPFAM" id="SSF63848">
    <property type="entry name" value="Cell-division inhibitor MinC, C-terminal domain"/>
    <property type="match status" value="1"/>
</dbReference>
<dbReference type="PANTHER" id="PTHR34108">
    <property type="entry name" value="SEPTUM SITE-DETERMINING PROTEIN MINC"/>
    <property type="match status" value="1"/>
</dbReference>
<evidence type="ECO:0000256" key="4">
    <source>
        <dbReference type="ARBA" id="ARBA00023306"/>
    </source>
</evidence>
<dbReference type="RefSeq" id="WP_082709044.1">
    <property type="nucleotide sequence ID" value="NZ_LDUG01000061.1"/>
</dbReference>
<keyword evidence="2" id="KW-0132">Cell division</keyword>
<dbReference type="AlphaFoldDB" id="A0A119CTG3"/>
<dbReference type="OrthoDB" id="9794530at2"/>
<evidence type="ECO:0000256" key="3">
    <source>
        <dbReference type="ARBA" id="ARBA00023210"/>
    </source>
</evidence>
<comment type="caution">
    <text evidence="7">The sequence shown here is derived from an EMBL/GenBank/DDBJ whole genome shotgun (WGS) entry which is preliminary data.</text>
</comment>
<evidence type="ECO:0000259" key="6">
    <source>
        <dbReference type="Pfam" id="PF03775"/>
    </source>
</evidence>
<evidence type="ECO:0000256" key="2">
    <source>
        <dbReference type="ARBA" id="ARBA00022618"/>
    </source>
</evidence>
<feature type="domain" description="Septum formation inhibitor MinC C-terminal" evidence="6">
    <location>
        <begin position="2"/>
        <end position="81"/>
    </location>
</feature>
<dbReference type="Gene3D" id="2.160.20.70">
    <property type="match status" value="1"/>
</dbReference>
<dbReference type="InterPro" id="IPR036145">
    <property type="entry name" value="MinC_C_sf"/>
</dbReference>
<proteinExistence type="inferred from homology"/>
<evidence type="ECO:0000313" key="8">
    <source>
        <dbReference type="Proteomes" id="UP000064243"/>
    </source>
</evidence>
<keyword evidence="4" id="KW-0131">Cell cycle</keyword>
<dbReference type="InterPro" id="IPR013033">
    <property type="entry name" value="MinC"/>
</dbReference>
<dbReference type="NCBIfam" id="TIGR01222">
    <property type="entry name" value="minC"/>
    <property type="match status" value="1"/>
</dbReference>
<dbReference type="GO" id="GO:0000902">
    <property type="term" value="P:cell morphogenesis"/>
    <property type="evidence" value="ECO:0007669"/>
    <property type="project" value="InterPro"/>
</dbReference>
<dbReference type="GO" id="GO:1901891">
    <property type="term" value="P:regulation of cell septum assembly"/>
    <property type="evidence" value="ECO:0007669"/>
    <property type="project" value="InterPro"/>
</dbReference>
<evidence type="ECO:0000256" key="1">
    <source>
        <dbReference type="ARBA" id="ARBA00006291"/>
    </source>
</evidence>
<name>A0A119CTG3_THIDE</name>
<dbReference type="EMBL" id="LDUG01000061">
    <property type="protein sequence ID" value="KVW91306.1"/>
    <property type="molecule type" value="Genomic_DNA"/>
</dbReference>
<dbReference type="InterPro" id="IPR016098">
    <property type="entry name" value="CAP/MinC_C"/>
</dbReference>
<evidence type="ECO:0000256" key="5">
    <source>
        <dbReference type="ARBA" id="ARBA00025606"/>
    </source>
</evidence>
<dbReference type="eggNOG" id="COG0850">
    <property type="taxonomic scope" value="Bacteria"/>
</dbReference>
<dbReference type="Proteomes" id="UP000064243">
    <property type="component" value="Unassembled WGS sequence"/>
</dbReference>
<dbReference type="PATRIC" id="fig|36861.3.peg.3159"/>
<protein>
    <submittedName>
        <fullName evidence="7">Septum site-determining protein MinC</fullName>
    </submittedName>
</protein>
<comment type="similarity">
    <text evidence="1">Belongs to the MinC family.</text>
</comment>
<dbReference type="GO" id="GO:0000917">
    <property type="term" value="P:division septum assembly"/>
    <property type="evidence" value="ECO:0007669"/>
    <property type="project" value="UniProtKB-KW"/>
</dbReference>
<dbReference type="InterPro" id="IPR005526">
    <property type="entry name" value="Septum_form_inhib_MinC_C"/>
</dbReference>
<sequence>AAVNPGAEVIADGSIHVYAPLKGRALAGARGDVTARIFTTHLEAELVSIAGVYRTFDTALDAAVAKKPAQIRLADASQIIIESL</sequence>
<reference evidence="7 8" key="1">
    <citation type="journal article" date="2015" name="Appl. Environ. Microbiol.">
        <title>Aerobic and Anaerobic Thiosulfate Oxidation by a Cold-Adapted, Subglacial Chemoautotroph.</title>
        <authorList>
            <person name="Harrold Z.R."/>
            <person name="Skidmore M.L."/>
            <person name="Hamilton T.L."/>
            <person name="Desch L."/>
            <person name="Amada K."/>
            <person name="van Gelder W."/>
            <person name="Glover K."/>
            <person name="Roden E.E."/>
            <person name="Boyd E.S."/>
        </authorList>
    </citation>
    <scope>NUCLEOTIDE SEQUENCE [LARGE SCALE GENOMIC DNA]</scope>
    <source>
        <strain evidence="7 8">RG</strain>
    </source>
</reference>
<dbReference type="Pfam" id="PF03775">
    <property type="entry name" value="MinC_C"/>
    <property type="match status" value="1"/>
</dbReference>
<organism evidence="7 8">
    <name type="scientific">Thiobacillus denitrificans</name>
    <dbReference type="NCBI Taxonomy" id="36861"/>
    <lineage>
        <taxon>Bacteria</taxon>
        <taxon>Pseudomonadati</taxon>
        <taxon>Pseudomonadota</taxon>
        <taxon>Betaproteobacteria</taxon>
        <taxon>Nitrosomonadales</taxon>
        <taxon>Thiobacillaceae</taxon>
        <taxon>Thiobacillus</taxon>
    </lineage>
</organism>
<dbReference type="STRING" id="1123392.GCA_000376425_01893"/>
<gene>
    <name evidence="7" type="ORF">ABW22_16030</name>
</gene>